<evidence type="ECO:0008006" key="5">
    <source>
        <dbReference type="Google" id="ProtNLM"/>
    </source>
</evidence>
<keyword evidence="2" id="KW-0732">Signal</keyword>
<keyword evidence="4" id="KW-1185">Reference proteome</keyword>
<name>A0ABT8FDS6_9ACTN</name>
<dbReference type="Proteomes" id="UP001168620">
    <property type="component" value="Unassembled WGS sequence"/>
</dbReference>
<feature type="compositionally biased region" description="Low complexity" evidence="1">
    <location>
        <begin position="28"/>
        <end position="53"/>
    </location>
</feature>
<feature type="chain" id="PRO_5046783951" description="Lipoprotein" evidence="2">
    <location>
        <begin position="30"/>
        <end position="211"/>
    </location>
</feature>
<organism evidence="3 4">
    <name type="scientific">Nocardioides oceani</name>
    <dbReference type="NCBI Taxonomy" id="3058369"/>
    <lineage>
        <taxon>Bacteria</taxon>
        <taxon>Bacillati</taxon>
        <taxon>Actinomycetota</taxon>
        <taxon>Actinomycetes</taxon>
        <taxon>Propionibacteriales</taxon>
        <taxon>Nocardioidaceae</taxon>
        <taxon>Nocardioides</taxon>
    </lineage>
</organism>
<evidence type="ECO:0000313" key="3">
    <source>
        <dbReference type="EMBL" id="MDN4172644.1"/>
    </source>
</evidence>
<evidence type="ECO:0000313" key="4">
    <source>
        <dbReference type="Proteomes" id="UP001168620"/>
    </source>
</evidence>
<protein>
    <recommendedName>
        <fullName evidence="5">Lipoprotein</fullName>
    </recommendedName>
</protein>
<dbReference type="EMBL" id="JAUHJQ010000002">
    <property type="protein sequence ID" value="MDN4172644.1"/>
    <property type="molecule type" value="Genomic_DNA"/>
</dbReference>
<proteinExistence type="predicted"/>
<sequence>MHRPRRTAAATTALLAALALTGCSGDEPAAGQDPSGAASASSDAGATPADPSSGTSEPTTAPPASADGEPGVVPASGPVLSSDAGTLRVPKGWGSIDESGLSVSARAPKGLTIVGFGSVPAADVATLDTLENAAKVTSFKAEEVRIQPRREVQGVELYHLVGPELVGGRLDQFGTIHEGQQVTITVVTPYSTPRARREALIDSVLASLEWA</sequence>
<evidence type="ECO:0000256" key="1">
    <source>
        <dbReference type="SAM" id="MobiDB-lite"/>
    </source>
</evidence>
<comment type="caution">
    <text evidence="3">The sequence shown here is derived from an EMBL/GenBank/DDBJ whole genome shotgun (WGS) entry which is preliminary data.</text>
</comment>
<dbReference type="PROSITE" id="PS51257">
    <property type="entry name" value="PROKAR_LIPOPROTEIN"/>
    <property type="match status" value="1"/>
</dbReference>
<dbReference type="RefSeq" id="WP_300951562.1">
    <property type="nucleotide sequence ID" value="NZ_JAUHJQ010000002.1"/>
</dbReference>
<feature type="signal peptide" evidence="2">
    <location>
        <begin position="1"/>
        <end position="29"/>
    </location>
</feature>
<accession>A0ABT8FDS6</accession>
<gene>
    <name evidence="3" type="ORF">QWY28_06810</name>
</gene>
<feature type="region of interest" description="Disordered" evidence="1">
    <location>
        <begin position="23"/>
        <end position="86"/>
    </location>
</feature>
<evidence type="ECO:0000256" key="2">
    <source>
        <dbReference type="SAM" id="SignalP"/>
    </source>
</evidence>
<reference evidence="3" key="1">
    <citation type="submission" date="2023-06" db="EMBL/GenBank/DDBJ databases">
        <title>Draft genome sequence of Nocardioides sp. SOB77.</title>
        <authorList>
            <person name="Zhang G."/>
        </authorList>
    </citation>
    <scope>NUCLEOTIDE SEQUENCE</scope>
    <source>
        <strain evidence="3">SOB77</strain>
    </source>
</reference>